<gene>
    <name evidence="1" type="ORF">BDV36DRAFT_150456</name>
</gene>
<organism evidence="1 2">
    <name type="scientific">Aspergillus pseudocaelatus</name>
    <dbReference type="NCBI Taxonomy" id="1825620"/>
    <lineage>
        <taxon>Eukaryota</taxon>
        <taxon>Fungi</taxon>
        <taxon>Dikarya</taxon>
        <taxon>Ascomycota</taxon>
        <taxon>Pezizomycotina</taxon>
        <taxon>Eurotiomycetes</taxon>
        <taxon>Eurotiomycetidae</taxon>
        <taxon>Eurotiales</taxon>
        <taxon>Aspergillaceae</taxon>
        <taxon>Aspergillus</taxon>
        <taxon>Aspergillus subgen. Circumdati</taxon>
    </lineage>
</organism>
<keyword evidence="2" id="KW-1185">Reference proteome</keyword>
<protein>
    <submittedName>
        <fullName evidence="1">Uncharacterized protein</fullName>
    </submittedName>
</protein>
<reference evidence="1 2" key="1">
    <citation type="submission" date="2019-04" db="EMBL/GenBank/DDBJ databases">
        <authorList>
            <consortium name="DOE Joint Genome Institute"/>
            <person name="Mondo S."/>
            <person name="Kjaerbolling I."/>
            <person name="Vesth T."/>
            <person name="Frisvad J.C."/>
            <person name="Nybo J.L."/>
            <person name="Theobald S."/>
            <person name="Kildgaard S."/>
            <person name="Isbrandt T."/>
            <person name="Kuo A."/>
            <person name="Sato A."/>
            <person name="Lyhne E.K."/>
            <person name="Kogle M.E."/>
            <person name="Wiebenga A."/>
            <person name="Kun R.S."/>
            <person name="Lubbers R.J."/>
            <person name="Makela M.R."/>
            <person name="Barry K."/>
            <person name="Chovatia M."/>
            <person name="Clum A."/>
            <person name="Daum C."/>
            <person name="Haridas S."/>
            <person name="He G."/>
            <person name="LaButti K."/>
            <person name="Lipzen A."/>
            <person name="Riley R."/>
            <person name="Salamov A."/>
            <person name="Simmons B.A."/>
            <person name="Magnuson J.K."/>
            <person name="Henrissat B."/>
            <person name="Mortensen U.H."/>
            <person name="Larsen T.O."/>
            <person name="Devries R.P."/>
            <person name="Grigoriev I.V."/>
            <person name="Machida M."/>
            <person name="Baker S.E."/>
            <person name="Andersen M.R."/>
            <person name="Cantor M.N."/>
            <person name="Hua S.X."/>
        </authorList>
    </citation>
    <scope>NUCLEOTIDE SEQUENCE [LARGE SCALE GENOMIC DNA]</scope>
    <source>
        <strain evidence="1 2">CBS 117616</strain>
    </source>
</reference>
<sequence length="71" mass="7979">MIMVTSNVSITRASVFRDRYFYGLYVSLVSLNTSRLSLSYHIQRAGEAAIQLSDTLSSEDIVYYCGIGVLY</sequence>
<name>A0ABQ6WNX5_9EURO</name>
<evidence type="ECO:0000313" key="1">
    <source>
        <dbReference type="EMBL" id="KAE8418827.1"/>
    </source>
</evidence>
<dbReference type="Proteomes" id="UP000325395">
    <property type="component" value="Unassembled WGS sequence"/>
</dbReference>
<evidence type="ECO:0000313" key="2">
    <source>
        <dbReference type="Proteomes" id="UP000325395"/>
    </source>
</evidence>
<accession>A0ABQ6WNX5</accession>
<dbReference type="EMBL" id="ML735723">
    <property type="protein sequence ID" value="KAE8418827.1"/>
    <property type="molecule type" value="Genomic_DNA"/>
</dbReference>
<proteinExistence type="predicted"/>